<evidence type="ECO:0000313" key="6">
    <source>
        <dbReference type="Proteomes" id="UP000289794"/>
    </source>
</evidence>
<evidence type="ECO:0000256" key="1">
    <source>
        <dbReference type="ARBA" id="ARBA00005568"/>
    </source>
</evidence>
<feature type="domain" description="HpcH/HpaI aldolase/citrate lyase" evidence="4">
    <location>
        <begin position="70"/>
        <end position="213"/>
    </location>
</feature>
<proteinExistence type="inferred from homology"/>
<evidence type="ECO:0000256" key="2">
    <source>
        <dbReference type="ARBA" id="ARBA00022723"/>
    </source>
</evidence>
<keyword evidence="2" id="KW-0479">Metal-binding</keyword>
<comment type="similarity">
    <text evidence="1">Belongs to the HpcH/HpaI aldolase family.</text>
</comment>
<dbReference type="PANTHER" id="PTHR30502">
    <property type="entry name" value="2-KETO-3-DEOXY-L-RHAMNONATE ALDOLASE"/>
    <property type="match status" value="1"/>
</dbReference>
<evidence type="ECO:0000256" key="3">
    <source>
        <dbReference type="ARBA" id="ARBA00023239"/>
    </source>
</evidence>
<evidence type="ECO:0000259" key="4">
    <source>
        <dbReference type="Pfam" id="PF03328"/>
    </source>
</evidence>
<dbReference type="InterPro" id="IPR050251">
    <property type="entry name" value="HpcH-HpaI_aldolase"/>
</dbReference>
<evidence type="ECO:0000313" key="5">
    <source>
        <dbReference type="EMBL" id="QBE97369.1"/>
    </source>
</evidence>
<dbReference type="AlphaFoldDB" id="A0A4P6LYS2"/>
<keyword evidence="3 5" id="KW-0456">Lyase</keyword>
<dbReference type="SUPFAM" id="SSF51621">
    <property type="entry name" value="Phosphoenolpyruvate/pyruvate domain"/>
    <property type="match status" value="1"/>
</dbReference>
<dbReference type="InterPro" id="IPR015813">
    <property type="entry name" value="Pyrv/PenolPyrv_kinase-like_dom"/>
</dbReference>
<organism evidence="5 6">
    <name type="scientific">Blautia producta</name>
    <dbReference type="NCBI Taxonomy" id="33035"/>
    <lineage>
        <taxon>Bacteria</taxon>
        <taxon>Bacillati</taxon>
        <taxon>Bacillota</taxon>
        <taxon>Clostridia</taxon>
        <taxon>Lachnospirales</taxon>
        <taxon>Lachnospiraceae</taxon>
        <taxon>Blautia</taxon>
    </lineage>
</organism>
<dbReference type="Proteomes" id="UP000289794">
    <property type="component" value="Chromosome"/>
</dbReference>
<dbReference type="RefSeq" id="WP_130181189.1">
    <property type="nucleotide sequence ID" value="NZ_CP035945.1"/>
</dbReference>
<dbReference type="GO" id="GO:0046872">
    <property type="term" value="F:metal ion binding"/>
    <property type="evidence" value="ECO:0007669"/>
    <property type="project" value="UniProtKB-KW"/>
</dbReference>
<dbReference type="GO" id="GO:0106099">
    <property type="term" value="F:2-keto-3-deoxy-L-rhamnonate aldolase activity"/>
    <property type="evidence" value="ECO:0007669"/>
    <property type="project" value="UniProtKB-EC"/>
</dbReference>
<dbReference type="EMBL" id="CP035945">
    <property type="protein sequence ID" value="QBE97369.1"/>
    <property type="molecule type" value="Genomic_DNA"/>
</dbReference>
<name>A0A4P6LYS2_9FIRM</name>
<dbReference type="InterPro" id="IPR040442">
    <property type="entry name" value="Pyrv_kinase-like_dom_sf"/>
</dbReference>
<sequence length="263" mass="30367">MLNKLREKLNEGKATVNTRIWSTWPTIVEAAASTGNFDYFEFLAEYAPFSFNDLENFVRTCELYNTGSMIKVDFQNRFYVAQKAAACGFQAILFTDHETPEQVKETIEKLLPKTPEDNGKFGYPNARWINYHPELKQMDYAAMNRSLVKAFMIEKKEAMDSIEDICSIPGVDMVQFGPSDYCMSRGWNCADHKEEVQEEHERMIRTALKHGVQPRVEIATLEDAEYYRNMGVKHFCILDQMDILMAAWTGTCKDVKDMADNIR</sequence>
<dbReference type="GO" id="GO:0005737">
    <property type="term" value="C:cytoplasm"/>
    <property type="evidence" value="ECO:0007669"/>
    <property type="project" value="TreeGrafter"/>
</dbReference>
<dbReference type="Gene3D" id="3.20.20.60">
    <property type="entry name" value="Phosphoenolpyruvate-binding domains"/>
    <property type="match status" value="1"/>
</dbReference>
<dbReference type="InterPro" id="IPR005000">
    <property type="entry name" value="Aldolase/citrate-lyase_domain"/>
</dbReference>
<reference evidence="5 6" key="1">
    <citation type="submission" date="2019-01" db="EMBL/GenBank/DDBJ databases">
        <title>PMF-metabolizing Aryl O-demethylase.</title>
        <authorList>
            <person name="Kim M."/>
        </authorList>
    </citation>
    <scope>NUCLEOTIDE SEQUENCE [LARGE SCALE GENOMIC DNA]</scope>
    <source>
        <strain evidence="5 6">PMF1</strain>
    </source>
</reference>
<protein>
    <submittedName>
        <fullName evidence="5">2-keto-3-deoxy-L-rhamnonate aldolase</fullName>
        <ecNumber evidence="5">4.1.2.53</ecNumber>
    </submittedName>
</protein>
<dbReference type="PANTHER" id="PTHR30502:SF0">
    <property type="entry name" value="PHOSPHOENOLPYRUVATE CARBOXYLASE FAMILY PROTEIN"/>
    <property type="match status" value="1"/>
</dbReference>
<dbReference type="Pfam" id="PF03328">
    <property type="entry name" value="HpcH_HpaI"/>
    <property type="match status" value="1"/>
</dbReference>
<accession>A0A4P6LYS2</accession>
<gene>
    <name evidence="5" type="primary">rhmA</name>
    <name evidence="5" type="ORF">PMF13cell1_02925</name>
</gene>
<dbReference type="KEGG" id="bpro:PMF13cell1_02925"/>
<dbReference type="EC" id="4.1.2.53" evidence="5"/>